<dbReference type="AlphaFoldDB" id="A0A1J5S604"/>
<evidence type="ECO:0000313" key="2">
    <source>
        <dbReference type="EMBL" id="OIQ97219.1"/>
    </source>
</evidence>
<accession>A0A1J5S604</accession>
<sequence>MTGCDDGRAAEQAALIALLRLLRAALIRLRAAAARGGGGTLILAALTASGRRRNGRGKAASAAGQQGGGADPAAGPGPDQRPETPPPDGRTVASAPESRGGDTVKVLPNKLKKNAYIPVLAAAGQSLAAAGALAASAAGVMGGLALAAGATQEPARPPGAPRRNRPAGSAPSAAAMALEDDPGAERAAWSAPGLAGDFPGGVSPVAPGSLAGAAGAGLPPEGLSAAALFHGLRALRRHRLAAGADRPPLSQGGADFGLALARQPQSLAAGLTAERNPAAAAGISIGSISVQADGGDARAQGQAVGAALKHYLTVAQVNQGQM</sequence>
<reference evidence="2" key="1">
    <citation type="submission" date="2016-10" db="EMBL/GenBank/DDBJ databases">
        <title>Sequence of Gallionella enrichment culture.</title>
        <authorList>
            <person name="Poehlein A."/>
            <person name="Muehling M."/>
            <person name="Daniel R."/>
        </authorList>
    </citation>
    <scope>NUCLEOTIDE SEQUENCE</scope>
</reference>
<name>A0A1J5S604_9ZZZZ</name>
<feature type="region of interest" description="Disordered" evidence="1">
    <location>
        <begin position="53"/>
        <end position="105"/>
    </location>
</feature>
<feature type="region of interest" description="Disordered" evidence="1">
    <location>
        <begin position="151"/>
        <end position="192"/>
    </location>
</feature>
<feature type="compositionally biased region" description="Low complexity" evidence="1">
    <location>
        <begin position="166"/>
        <end position="175"/>
    </location>
</feature>
<gene>
    <name evidence="2" type="ORF">GALL_207730</name>
</gene>
<evidence type="ECO:0000256" key="1">
    <source>
        <dbReference type="SAM" id="MobiDB-lite"/>
    </source>
</evidence>
<protein>
    <submittedName>
        <fullName evidence="2">Uncharacterized protein</fullName>
    </submittedName>
</protein>
<organism evidence="2">
    <name type="scientific">mine drainage metagenome</name>
    <dbReference type="NCBI Taxonomy" id="410659"/>
    <lineage>
        <taxon>unclassified sequences</taxon>
        <taxon>metagenomes</taxon>
        <taxon>ecological metagenomes</taxon>
    </lineage>
</organism>
<dbReference type="EMBL" id="MLJW01000136">
    <property type="protein sequence ID" value="OIQ97219.1"/>
    <property type="molecule type" value="Genomic_DNA"/>
</dbReference>
<comment type="caution">
    <text evidence="2">The sequence shown here is derived from an EMBL/GenBank/DDBJ whole genome shotgun (WGS) entry which is preliminary data.</text>
</comment>
<proteinExistence type="predicted"/>